<feature type="compositionally biased region" description="Acidic residues" evidence="1">
    <location>
        <begin position="36"/>
        <end position="46"/>
    </location>
</feature>
<reference evidence="2 3" key="1">
    <citation type="submission" date="2021-06" db="EMBL/GenBank/DDBJ databases">
        <title>Halomicroarcula sp. a new haloarchaeum isolated from saline soil.</title>
        <authorList>
            <person name="Duran-Viseras A."/>
            <person name="Sanchez-Porro C."/>
            <person name="Ventosa A."/>
        </authorList>
    </citation>
    <scope>NUCLEOTIDE SEQUENCE [LARGE SCALE GENOMIC DNA]</scope>
    <source>
        <strain evidence="2 3">F13</strain>
    </source>
</reference>
<proteinExistence type="predicted"/>
<comment type="caution">
    <text evidence="2">The sequence shown here is derived from an EMBL/GenBank/DDBJ whole genome shotgun (WGS) entry which is preliminary data.</text>
</comment>
<dbReference type="AlphaFoldDB" id="A0AAW4PW79"/>
<dbReference type="RefSeq" id="WP_220620450.1">
    <property type="nucleotide sequence ID" value="NZ_RKLR01000016.1"/>
</dbReference>
<feature type="region of interest" description="Disordered" evidence="1">
    <location>
        <begin position="1"/>
        <end position="46"/>
    </location>
</feature>
<organism evidence="2 3">
    <name type="scientific">Haloarcula rubra</name>
    <dbReference type="NCBI Taxonomy" id="2487747"/>
    <lineage>
        <taxon>Archaea</taxon>
        <taxon>Methanobacteriati</taxon>
        <taxon>Methanobacteriota</taxon>
        <taxon>Stenosarchaea group</taxon>
        <taxon>Halobacteria</taxon>
        <taxon>Halobacteriales</taxon>
        <taxon>Haloarculaceae</taxon>
        <taxon>Haloarcula</taxon>
    </lineage>
</organism>
<gene>
    <name evidence="2" type="ORF">EGH21_21410</name>
</gene>
<evidence type="ECO:0000256" key="1">
    <source>
        <dbReference type="SAM" id="MobiDB-lite"/>
    </source>
</evidence>
<dbReference type="Proteomes" id="UP001430377">
    <property type="component" value="Unassembled WGS sequence"/>
</dbReference>
<evidence type="ECO:0000313" key="2">
    <source>
        <dbReference type="EMBL" id="MBX0325586.1"/>
    </source>
</evidence>
<name>A0AAW4PW79_9EURY</name>
<feature type="compositionally biased region" description="Acidic residues" evidence="1">
    <location>
        <begin position="10"/>
        <end position="24"/>
    </location>
</feature>
<dbReference type="EMBL" id="RKLR01000016">
    <property type="protein sequence ID" value="MBX0325586.1"/>
    <property type="molecule type" value="Genomic_DNA"/>
</dbReference>
<accession>A0AAW4PW79</accession>
<protein>
    <submittedName>
        <fullName evidence="2">Uncharacterized protein</fullName>
    </submittedName>
</protein>
<sequence>MSTDQQQAIDEQDQDQQADDVDSIEAEHRRAQESGEVFDGEPGEEL</sequence>
<keyword evidence="3" id="KW-1185">Reference proteome</keyword>
<evidence type="ECO:0000313" key="3">
    <source>
        <dbReference type="Proteomes" id="UP001430377"/>
    </source>
</evidence>